<sequence>MRHDPSLHPATHTAISRSELLGAFSYALDMTEGQPAGHSLRCSYIALRLADLLGLEREERAELRYAVLLKDLGCSSNSARIAELYLTDDRAFKQSWKTIAPGLPATLRFVFEQTGREASLGRRISAVKHILTHGDDVAQEMIESRCTRGAAIARDLRFPEVVATAIFHLDERWDGSGRPDRLASDAIPLYSRIALLAQVVDVFYRQGGKEAACFEISRRSGSWFDPRLAATFARLAEEPGFWINLSSPFLEAKLAGEADDAQEPVDEDYLDAVAAAFGKVIDAKSPFTSGHSERVADYAERMASGMGLVPSRVRQLRRAAALHDVGKLGVSSTILEKPGRLDAEEWSEMRDHAVHTHAILSHIGAFSEMARIAASHHEKLDGTGYPLGLADQNIVRETRIITTCDFYDALTADRPYRAAMPQEKALAIIGSEVGTALDAECFEMLKQIVCD</sequence>
<dbReference type="CDD" id="cd00077">
    <property type="entry name" value="HDc"/>
    <property type="match status" value="2"/>
</dbReference>
<gene>
    <name evidence="2" type="ORF">GRI38_11835</name>
</gene>
<dbReference type="InterPro" id="IPR037522">
    <property type="entry name" value="HD_GYP_dom"/>
</dbReference>
<dbReference type="Pfam" id="PF13487">
    <property type="entry name" value="HD_5"/>
    <property type="match status" value="2"/>
</dbReference>
<evidence type="ECO:0000313" key="2">
    <source>
        <dbReference type="EMBL" id="MXO86716.1"/>
    </source>
</evidence>
<protein>
    <submittedName>
        <fullName evidence="2">HD domain-containing protein</fullName>
    </submittedName>
</protein>
<reference evidence="2 3" key="1">
    <citation type="submission" date="2019-12" db="EMBL/GenBank/DDBJ databases">
        <title>Genomic-based taxomic classification of the family Erythrobacteraceae.</title>
        <authorList>
            <person name="Xu L."/>
        </authorList>
    </citation>
    <scope>NUCLEOTIDE SEQUENCE [LARGE SCALE GENOMIC DNA]</scope>
    <source>
        <strain evidence="2 3">MCCC 1A09962</strain>
    </source>
</reference>
<organism evidence="2 3">
    <name type="scientific">Parapontixanthobacter aurantiacus</name>
    <dbReference type="NCBI Taxonomy" id="1463599"/>
    <lineage>
        <taxon>Bacteria</taxon>
        <taxon>Pseudomonadati</taxon>
        <taxon>Pseudomonadota</taxon>
        <taxon>Alphaproteobacteria</taxon>
        <taxon>Sphingomonadales</taxon>
        <taxon>Erythrobacteraceae</taxon>
        <taxon>Parapontixanthobacter</taxon>
    </lineage>
</organism>
<dbReference type="PANTHER" id="PTHR45228:SF5">
    <property type="entry name" value="CYCLIC DI-GMP PHOSPHODIESTERASE VC_1348-RELATED"/>
    <property type="match status" value="1"/>
</dbReference>
<accession>A0A844ZHW3</accession>
<dbReference type="GO" id="GO:0008081">
    <property type="term" value="F:phosphoric diester hydrolase activity"/>
    <property type="evidence" value="ECO:0007669"/>
    <property type="project" value="UniProtKB-ARBA"/>
</dbReference>
<dbReference type="SMART" id="SM00471">
    <property type="entry name" value="HDc"/>
    <property type="match status" value="1"/>
</dbReference>
<dbReference type="SUPFAM" id="SSF109604">
    <property type="entry name" value="HD-domain/PDEase-like"/>
    <property type="match status" value="2"/>
</dbReference>
<evidence type="ECO:0000259" key="1">
    <source>
        <dbReference type="PROSITE" id="PS51832"/>
    </source>
</evidence>
<dbReference type="Gene3D" id="1.10.3210.10">
    <property type="entry name" value="Hypothetical protein af1432"/>
    <property type="match status" value="2"/>
</dbReference>
<proteinExistence type="predicted"/>
<dbReference type="PANTHER" id="PTHR45228">
    <property type="entry name" value="CYCLIC DI-GMP PHOSPHODIESTERASE TM_0186-RELATED"/>
    <property type="match status" value="1"/>
</dbReference>
<keyword evidence="3" id="KW-1185">Reference proteome</keyword>
<feature type="domain" description="HD-GYP" evidence="1">
    <location>
        <begin position="266"/>
        <end position="451"/>
    </location>
</feature>
<dbReference type="Proteomes" id="UP000433104">
    <property type="component" value="Unassembled WGS sequence"/>
</dbReference>
<name>A0A844ZHW3_9SPHN</name>
<dbReference type="InterPro" id="IPR003607">
    <property type="entry name" value="HD/PDEase_dom"/>
</dbReference>
<dbReference type="EMBL" id="WTYW01000003">
    <property type="protein sequence ID" value="MXO86716.1"/>
    <property type="molecule type" value="Genomic_DNA"/>
</dbReference>
<comment type="caution">
    <text evidence="2">The sequence shown here is derived from an EMBL/GenBank/DDBJ whole genome shotgun (WGS) entry which is preliminary data.</text>
</comment>
<dbReference type="AlphaFoldDB" id="A0A844ZHW3"/>
<dbReference type="RefSeq" id="WP_160684154.1">
    <property type="nucleotide sequence ID" value="NZ_WTYW01000003.1"/>
</dbReference>
<dbReference type="PROSITE" id="PS51832">
    <property type="entry name" value="HD_GYP"/>
    <property type="match status" value="1"/>
</dbReference>
<dbReference type="InterPro" id="IPR052020">
    <property type="entry name" value="Cyclic_di-GMP/3'3'-cGAMP_PDE"/>
</dbReference>
<evidence type="ECO:0000313" key="3">
    <source>
        <dbReference type="Proteomes" id="UP000433104"/>
    </source>
</evidence>
<dbReference type="OrthoDB" id="9802066at2"/>